<organism evidence="1 2">
    <name type="scientific">Streptomyces subrutilus</name>
    <dbReference type="NCBI Taxonomy" id="36818"/>
    <lineage>
        <taxon>Bacteria</taxon>
        <taxon>Bacillati</taxon>
        <taxon>Actinomycetota</taxon>
        <taxon>Actinomycetes</taxon>
        <taxon>Kitasatosporales</taxon>
        <taxon>Streptomycetaceae</taxon>
        <taxon>Streptomyces</taxon>
    </lineage>
</organism>
<comment type="caution">
    <text evidence="1">The sequence shown here is derived from an EMBL/GenBank/DDBJ whole genome shotgun (WGS) entry which is preliminary data.</text>
</comment>
<dbReference type="EMBL" id="BMVX01000003">
    <property type="protein sequence ID" value="GGZ52085.1"/>
    <property type="molecule type" value="Genomic_DNA"/>
</dbReference>
<reference evidence="1" key="1">
    <citation type="journal article" date="2014" name="Int. J. Syst. Evol. Microbiol.">
        <title>Complete genome sequence of Corynebacterium casei LMG S-19264T (=DSM 44701T), isolated from a smear-ripened cheese.</title>
        <authorList>
            <consortium name="US DOE Joint Genome Institute (JGI-PGF)"/>
            <person name="Walter F."/>
            <person name="Albersmeier A."/>
            <person name="Kalinowski J."/>
            <person name="Ruckert C."/>
        </authorList>
    </citation>
    <scope>NUCLEOTIDE SEQUENCE</scope>
    <source>
        <strain evidence="1">JCM 4834</strain>
    </source>
</reference>
<proteinExistence type="predicted"/>
<reference evidence="1" key="2">
    <citation type="submission" date="2020-09" db="EMBL/GenBank/DDBJ databases">
        <authorList>
            <person name="Sun Q."/>
            <person name="Ohkuma M."/>
        </authorList>
    </citation>
    <scope>NUCLEOTIDE SEQUENCE</scope>
    <source>
        <strain evidence="1">JCM 4834</strain>
    </source>
</reference>
<gene>
    <name evidence="1" type="ORF">GCM10010371_09420</name>
</gene>
<protein>
    <submittedName>
        <fullName evidence="1">Uncharacterized protein</fullName>
    </submittedName>
</protein>
<name>A0A918QI78_9ACTN</name>
<sequence length="68" mass="7136">MDRALADGDRDVLVGDDAGEALGDAVQFYGGGRAGRVDDALSLARKERKAGEDRAGRESIASTMLLRA</sequence>
<evidence type="ECO:0000313" key="2">
    <source>
        <dbReference type="Proteomes" id="UP000634660"/>
    </source>
</evidence>
<accession>A0A918QI78</accession>
<dbReference type="AlphaFoldDB" id="A0A918QI78"/>
<dbReference type="Proteomes" id="UP000634660">
    <property type="component" value="Unassembled WGS sequence"/>
</dbReference>
<evidence type="ECO:0000313" key="1">
    <source>
        <dbReference type="EMBL" id="GGZ52085.1"/>
    </source>
</evidence>